<dbReference type="RefSeq" id="WP_072308653.1">
    <property type="nucleotide sequence ID" value="NZ_FMIQ01000037.1"/>
</dbReference>
<dbReference type="AlphaFoldDB" id="A0A1C6Z0D6"/>
<protein>
    <submittedName>
        <fullName evidence="1">Uncharacterized protein</fullName>
    </submittedName>
</protein>
<proteinExistence type="predicted"/>
<evidence type="ECO:0000313" key="2">
    <source>
        <dbReference type="Proteomes" id="UP000094844"/>
    </source>
</evidence>
<organism evidence="1 2">
    <name type="scientific">Hafnia alvei</name>
    <dbReference type="NCBI Taxonomy" id="569"/>
    <lineage>
        <taxon>Bacteria</taxon>
        <taxon>Pseudomonadati</taxon>
        <taxon>Pseudomonadota</taxon>
        <taxon>Gammaproteobacteria</taxon>
        <taxon>Enterobacterales</taxon>
        <taxon>Hafniaceae</taxon>
        <taxon>Hafnia</taxon>
    </lineage>
</organism>
<dbReference type="Proteomes" id="UP000094844">
    <property type="component" value="Unassembled WGS sequence"/>
</dbReference>
<dbReference type="EMBL" id="FMIQ01000037">
    <property type="protein sequence ID" value="SCM52657.1"/>
    <property type="molecule type" value="Genomic_DNA"/>
</dbReference>
<name>A0A1C6Z0D6_HAFAL</name>
<accession>A0A1C6Z0D6</accession>
<sequence length="90" mass="9939">MKYPDGSDVLLGDIVTLGGGMNGVVVCNFENNEFAKGFDKDEWGDFNVGIMVESPQAGLVYYSGDCIDLTLVNRFASHSSHKKRRARSYK</sequence>
<dbReference type="OrthoDB" id="9135677at2"/>
<gene>
    <name evidence="1" type="ORF">BN1044_02141</name>
</gene>
<evidence type="ECO:0000313" key="1">
    <source>
        <dbReference type="EMBL" id="SCM52657.1"/>
    </source>
</evidence>
<reference evidence="1 2" key="1">
    <citation type="submission" date="2016-09" db="EMBL/GenBank/DDBJ databases">
        <authorList>
            <person name="Capua I."/>
            <person name="De Benedictis P."/>
            <person name="Joannis T."/>
            <person name="Lombin L.H."/>
            <person name="Cattoli G."/>
        </authorList>
    </citation>
    <scope>NUCLEOTIDE SEQUENCE [LARGE SCALE GENOMIC DNA]</scope>
    <source>
        <strain evidence="1 2">GB001</strain>
    </source>
</reference>